<reference evidence="4 5" key="1">
    <citation type="submission" date="2020-06" db="EMBL/GenBank/DDBJ databases">
        <title>Nonomuraea sp. SMC257, a novel actinomycete isolated from soil.</title>
        <authorList>
            <person name="Chanama M."/>
        </authorList>
    </citation>
    <scope>NUCLEOTIDE SEQUENCE [LARGE SCALE GENOMIC DNA]</scope>
    <source>
        <strain evidence="4 5">SMC257</strain>
    </source>
</reference>
<dbReference type="InterPro" id="IPR051400">
    <property type="entry name" value="HAD-like_hydrolase"/>
</dbReference>
<dbReference type="Proteomes" id="UP000586042">
    <property type="component" value="Unassembled WGS sequence"/>
</dbReference>
<name>A0A7Y6II97_9ACTN</name>
<gene>
    <name evidence="4" type="ORF">HTZ77_39070</name>
</gene>
<organism evidence="4 5">
    <name type="scientific">Nonomuraea montanisoli</name>
    <dbReference type="NCBI Taxonomy" id="2741721"/>
    <lineage>
        <taxon>Bacteria</taxon>
        <taxon>Bacillati</taxon>
        <taxon>Actinomycetota</taxon>
        <taxon>Actinomycetes</taxon>
        <taxon>Streptosporangiales</taxon>
        <taxon>Streptosporangiaceae</taxon>
        <taxon>Nonomuraea</taxon>
    </lineage>
</organism>
<accession>A0A7Y6II97</accession>
<dbReference type="GO" id="GO:0016787">
    <property type="term" value="F:hydrolase activity"/>
    <property type="evidence" value="ECO:0007669"/>
    <property type="project" value="UniProtKB-KW"/>
</dbReference>
<keyword evidence="2 4" id="KW-0378">Hydrolase</keyword>
<dbReference type="AlphaFoldDB" id="A0A7Y6II97"/>
<dbReference type="RefSeq" id="WP_175594808.1">
    <property type="nucleotide sequence ID" value="NZ_JABWGN010000020.1"/>
</dbReference>
<dbReference type="Pfam" id="PF00702">
    <property type="entry name" value="Hydrolase"/>
    <property type="match status" value="1"/>
</dbReference>
<sequence>MQRLVLFDLDNTLVDRLDAFRRWVTEFTDRRGLGDGAAEWMVRLDDDGSLPMDVFFGRVRERFSLPEPVEELWAEYRSELPRLVVCREPVLRALEGLRDAGWRIGVVTNGMEDNQLGKIRRSGLAERVDGWAISGAEGVRKPDARLFEIAAERCGFGLGGGGWVVGDDPVNDVVGGRAAGMRTVWVDRGVAAWPADVEAPGHVVADVEAAVEVITASG</sequence>
<dbReference type="PANTHER" id="PTHR46470">
    <property type="entry name" value="N-ACYLNEURAMINATE-9-PHOSPHATASE"/>
    <property type="match status" value="1"/>
</dbReference>
<dbReference type="SUPFAM" id="SSF56784">
    <property type="entry name" value="HAD-like"/>
    <property type="match status" value="1"/>
</dbReference>
<dbReference type="SFLD" id="SFLDG01129">
    <property type="entry name" value="C1.5:_HAD__Beta-PGM__Phosphata"/>
    <property type="match status" value="1"/>
</dbReference>
<comment type="cofactor">
    <cofactor evidence="1">
        <name>Mg(2+)</name>
        <dbReference type="ChEBI" id="CHEBI:18420"/>
    </cofactor>
</comment>
<dbReference type="Gene3D" id="3.40.50.1000">
    <property type="entry name" value="HAD superfamily/HAD-like"/>
    <property type="match status" value="1"/>
</dbReference>
<protein>
    <submittedName>
        <fullName evidence="4">HAD family hydrolase</fullName>
    </submittedName>
</protein>
<evidence type="ECO:0000256" key="3">
    <source>
        <dbReference type="ARBA" id="ARBA00022842"/>
    </source>
</evidence>
<dbReference type="InterPro" id="IPR023214">
    <property type="entry name" value="HAD_sf"/>
</dbReference>
<comment type="caution">
    <text evidence="4">The sequence shown here is derived from an EMBL/GenBank/DDBJ whole genome shotgun (WGS) entry which is preliminary data.</text>
</comment>
<evidence type="ECO:0000313" key="4">
    <source>
        <dbReference type="EMBL" id="NUW37359.1"/>
    </source>
</evidence>
<proteinExistence type="predicted"/>
<dbReference type="InterPro" id="IPR006439">
    <property type="entry name" value="HAD-SF_hydro_IA"/>
</dbReference>
<keyword evidence="3" id="KW-0460">Magnesium</keyword>
<dbReference type="GO" id="GO:0044281">
    <property type="term" value="P:small molecule metabolic process"/>
    <property type="evidence" value="ECO:0007669"/>
    <property type="project" value="UniProtKB-ARBA"/>
</dbReference>
<evidence type="ECO:0000256" key="2">
    <source>
        <dbReference type="ARBA" id="ARBA00022801"/>
    </source>
</evidence>
<dbReference type="PRINTS" id="PR00413">
    <property type="entry name" value="HADHALOGNASE"/>
</dbReference>
<dbReference type="EMBL" id="JABWGN010000020">
    <property type="protein sequence ID" value="NUW37359.1"/>
    <property type="molecule type" value="Genomic_DNA"/>
</dbReference>
<evidence type="ECO:0000313" key="5">
    <source>
        <dbReference type="Proteomes" id="UP000586042"/>
    </source>
</evidence>
<dbReference type="SFLD" id="SFLDS00003">
    <property type="entry name" value="Haloacid_Dehalogenase"/>
    <property type="match status" value="1"/>
</dbReference>
<keyword evidence="5" id="KW-1185">Reference proteome</keyword>
<evidence type="ECO:0000256" key="1">
    <source>
        <dbReference type="ARBA" id="ARBA00001946"/>
    </source>
</evidence>
<dbReference type="InterPro" id="IPR036412">
    <property type="entry name" value="HAD-like_sf"/>
</dbReference>
<dbReference type="NCBIfam" id="TIGR01549">
    <property type="entry name" value="HAD-SF-IA-v1"/>
    <property type="match status" value="1"/>
</dbReference>